<dbReference type="AlphaFoldDB" id="A0A4R2IDF7"/>
<dbReference type="EMBL" id="SLWR01000014">
    <property type="protein sequence ID" value="TCO42337.1"/>
    <property type="molecule type" value="Genomic_DNA"/>
</dbReference>
<evidence type="ECO:0000313" key="2">
    <source>
        <dbReference type="EMBL" id="TCO42337.1"/>
    </source>
</evidence>
<reference evidence="2 3" key="1">
    <citation type="journal article" date="2015" name="Stand. Genomic Sci.">
        <title>Genomic Encyclopedia of Bacterial and Archaeal Type Strains, Phase III: the genomes of soil and plant-associated and newly described type strains.</title>
        <authorList>
            <person name="Whitman W.B."/>
            <person name="Woyke T."/>
            <person name="Klenk H.P."/>
            <person name="Zhou Y."/>
            <person name="Lilburn T.G."/>
            <person name="Beck B.J."/>
            <person name="De Vos P."/>
            <person name="Vandamme P."/>
            <person name="Eisen J.A."/>
            <person name="Garrity G."/>
            <person name="Hugenholtz P."/>
            <person name="Kyrpides N.C."/>
        </authorList>
    </citation>
    <scope>NUCLEOTIDE SEQUENCE [LARGE SCALE GENOMIC DNA]</scope>
    <source>
        <strain evidence="2 3">VKM Ac-2541</strain>
    </source>
</reference>
<accession>A0A4R2IDF7</accession>
<sequence>MPHDHAGASAAQSSQGQSLASRHQGHASAANEAYATESLAMPSRTVRTAHRANKELNLPLVVAASLVLLRVPEIRSPRPLSLDVVGGLLPSSVSAASSTP</sequence>
<organism evidence="2 3">
    <name type="scientific">Kribbella antiqua</name>
    <dbReference type="NCBI Taxonomy" id="2512217"/>
    <lineage>
        <taxon>Bacteria</taxon>
        <taxon>Bacillati</taxon>
        <taxon>Actinomycetota</taxon>
        <taxon>Actinomycetes</taxon>
        <taxon>Propionibacteriales</taxon>
        <taxon>Kribbellaceae</taxon>
        <taxon>Kribbella</taxon>
    </lineage>
</organism>
<dbReference type="Proteomes" id="UP000295573">
    <property type="component" value="Unassembled WGS sequence"/>
</dbReference>
<keyword evidence="3" id="KW-1185">Reference proteome</keyword>
<name>A0A4R2IDF7_9ACTN</name>
<protein>
    <submittedName>
        <fullName evidence="2">Uncharacterized protein</fullName>
    </submittedName>
</protein>
<proteinExistence type="predicted"/>
<evidence type="ECO:0000256" key="1">
    <source>
        <dbReference type="SAM" id="MobiDB-lite"/>
    </source>
</evidence>
<feature type="region of interest" description="Disordered" evidence="1">
    <location>
        <begin position="1"/>
        <end position="39"/>
    </location>
</feature>
<feature type="compositionally biased region" description="Low complexity" evidence="1">
    <location>
        <begin position="7"/>
        <end position="21"/>
    </location>
</feature>
<gene>
    <name evidence="2" type="ORF">EV646_114161</name>
</gene>
<evidence type="ECO:0000313" key="3">
    <source>
        <dbReference type="Proteomes" id="UP000295573"/>
    </source>
</evidence>
<comment type="caution">
    <text evidence="2">The sequence shown here is derived from an EMBL/GenBank/DDBJ whole genome shotgun (WGS) entry which is preliminary data.</text>
</comment>